<keyword evidence="2" id="KW-1185">Reference proteome</keyword>
<organism evidence="1 2">
    <name type="scientific">Gossypium trilobum</name>
    <dbReference type="NCBI Taxonomy" id="34281"/>
    <lineage>
        <taxon>Eukaryota</taxon>
        <taxon>Viridiplantae</taxon>
        <taxon>Streptophyta</taxon>
        <taxon>Embryophyta</taxon>
        <taxon>Tracheophyta</taxon>
        <taxon>Spermatophyta</taxon>
        <taxon>Magnoliopsida</taxon>
        <taxon>eudicotyledons</taxon>
        <taxon>Gunneridae</taxon>
        <taxon>Pentapetalae</taxon>
        <taxon>rosids</taxon>
        <taxon>malvids</taxon>
        <taxon>Malvales</taxon>
        <taxon>Malvaceae</taxon>
        <taxon>Malvoideae</taxon>
        <taxon>Gossypium</taxon>
    </lineage>
</organism>
<comment type="caution">
    <text evidence="1">The sequence shown here is derived from an EMBL/GenBank/DDBJ whole genome shotgun (WGS) entry which is preliminary data.</text>
</comment>
<protein>
    <submittedName>
        <fullName evidence="1">Uncharacterized protein</fullName>
    </submittedName>
</protein>
<dbReference type="PANTHER" id="PTHR37722">
    <property type="entry name" value="OS01G0167700 PROTEIN"/>
    <property type="match status" value="1"/>
</dbReference>
<dbReference type="EMBL" id="JABEZW010000012">
    <property type="protein sequence ID" value="MBA0780999.1"/>
    <property type="molecule type" value="Genomic_DNA"/>
</dbReference>
<reference evidence="1 2" key="1">
    <citation type="journal article" date="2019" name="Genome Biol. Evol.">
        <title>Insights into the evolution of the New World diploid cottons (Gossypium, subgenus Houzingenia) based on genome sequencing.</title>
        <authorList>
            <person name="Grover C.E."/>
            <person name="Arick M.A. 2nd"/>
            <person name="Thrash A."/>
            <person name="Conover J.L."/>
            <person name="Sanders W.S."/>
            <person name="Peterson D.G."/>
            <person name="Frelichowski J.E."/>
            <person name="Scheffler J.A."/>
            <person name="Scheffler B.E."/>
            <person name="Wendel J.F."/>
        </authorList>
    </citation>
    <scope>NUCLEOTIDE SEQUENCE [LARGE SCALE GENOMIC DNA]</scope>
    <source>
        <strain evidence="1">8</strain>
        <tissue evidence="1">Leaf</tissue>
    </source>
</reference>
<feature type="non-terminal residue" evidence="1">
    <location>
        <position position="130"/>
    </location>
</feature>
<evidence type="ECO:0000313" key="2">
    <source>
        <dbReference type="Proteomes" id="UP000593568"/>
    </source>
</evidence>
<evidence type="ECO:0000313" key="1">
    <source>
        <dbReference type="EMBL" id="MBA0780999.1"/>
    </source>
</evidence>
<dbReference type="PANTHER" id="PTHR37722:SF2">
    <property type="entry name" value="OS01G0167700 PROTEIN"/>
    <property type="match status" value="1"/>
</dbReference>
<sequence>RTPVLLKSTATKRASCYLQGGIELSQKWLLEEGCNAVDIDLGLSSFHCTSQANLPSVGSQLWAEDPIGAFPVLDQSSMPYLQIQEDKVFLWICLMLVSIERLNFLIYQYEDELMETIKENQSPHQPTANS</sequence>
<accession>A0A7J9F6S2</accession>
<name>A0A7J9F6S2_9ROSI</name>
<proteinExistence type="predicted"/>
<dbReference type="AlphaFoldDB" id="A0A7J9F6S2"/>
<dbReference type="Proteomes" id="UP000593568">
    <property type="component" value="Unassembled WGS sequence"/>
</dbReference>
<gene>
    <name evidence="1" type="ORF">Gotri_001962</name>
</gene>